<dbReference type="SUPFAM" id="SSF51338">
    <property type="entry name" value="Composite domain of metallo-dependent hydrolases"/>
    <property type="match status" value="1"/>
</dbReference>
<dbReference type="InterPro" id="IPR050287">
    <property type="entry name" value="MTA/SAH_deaminase"/>
</dbReference>
<dbReference type="Gene3D" id="2.30.40.10">
    <property type="entry name" value="Urease, subunit C, domain 1"/>
    <property type="match status" value="1"/>
</dbReference>
<dbReference type="SUPFAM" id="SSF51556">
    <property type="entry name" value="Metallo-dependent hydrolases"/>
    <property type="match status" value="1"/>
</dbReference>
<comment type="similarity">
    <text evidence="1">Belongs to the metallo-dependent hydrolases superfamily. ATZ/TRZ family.</text>
</comment>
<dbReference type="InterPro" id="IPR011059">
    <property type="entry name" value="Metal-dep_hydrolase_composite"/>
</dbReference>
<dbReference type="Gene3D" id="3.20.20.140">
    <property type="entry name" value="Metal-dependent hydrolases"/>
    <property type="match status" value="1"/>
</dbReference>
<dbReference type="PANTHER" id="PTHR43794">
    <property type="entry name" value="AMINOHYDROLASE SSNA-RELATED"/>
    <property type="match status" value="1"/>
</dbReference>
<dbReference type="Pfam" id="PF01979">
    <property type="entry name" value="Amidohydro_1"/>
    <property type="match status" value="1"/>
</dbReference>
<keyword evidence="4" id="KW-1185">Reference proteome</keyword>
<sequence>MKTLFSNATVITMDPELGDLANGQVLVEGDRILAVGHDLPAEGAEVIDCRGGILIPGLVNAHLHTWQTALRGVAANWTLLEYFRHVHRGLATLFSPDDIYIATRMGALNQLNCGTTTLGDWCHNNPTPAHTDAAVRGLKESGIRALFFHGSPKPDPKPGQPHFSEIPHPRGEVERLLQGELSDPEGRVTLGMAILGPHYSTLEVSLQDFALAKEFGLVASMHQGGGEAVSPGGWDVIEERGLLGPDINIVHGQSLSDAQLARFCAQGVTFSIAPENEMTQGHGFPITGHVRRHGGVVSLGVDLESVISGDMFTVARMALGMQRSLDNDASRREQGGIPDTSTIRTREALEWITLDGARALGLEERIGSLTPGKQADMVLLDTSLLNMQPVSDPVSTVVMQASLANVDSVMVAGEFHKRHGRLLADVADGLGHLDASGQRIYGELMSRERESRAQGERAQ</sequence>
<reference evidence="3 4" key="1">
    <citation type="journal article" date="2021" name="Front. Microbiol.">
        <title>Aerobic Denitrification and Heterotrophic Sulfur Oxidation in the Genus Halomonas Revealed by Six Novel Species Characterizations and Genome-Based Analysis.</title>
        <authorList>
            <person name="Wang L."/>
            <person name="Shao Z."/>
        </authorList>
    </citation>
    <scope>NUCLEOTIDE SEQUENCE [LARGE SCALE GENOMIC DNA]</scope>
    <source>
        <strain evidence="3 4">MCCC 1A11081</strain>
    </source>
</reference>
<gene>
    <name evidence="3" type="ORF">HOP53_19945</name>
</gene>
<comment type="caution">
    <text evidence="3">The sequence shown here is derived from an EMBL/GenBank/DDBJ whole genome shotgun (WGS) entry which is preliminary data.</text>
</comment>
<accession>A0ABS9ABA9</accession>
<name>A0ABS9ABA9_9GAMM</name>
<dbReference type="PANTHER" id="PTHR43794:SF5">
    <property type="entry name" value="CHLOROHYDROLASE FAMILY PROTEIN"/>
    <property type="match status" value="1"/>
</dbReference>
<evidence type="ECO:0000313" key="3">
    <source>
        <dbReference type="EMBL" id="MCE8005109.1"/>
    </source>
</evidence>
<evidence type="ECO:0000313" key="4">
    <source>
        <dbReference type="Proteomes" id="UP001320168"/>
    </source>
</evidence>
<dbReference type="NCBIfam" id="NF006056">
    <property type="entry name" value="PRK08204.1"/>
    <property type="match status" value="1"/>
</dbReference>
<proteinExistence type="inferred from homology"/>
<dbReference type="Proteomes" id="UP001320168">
    <property type="component" value="Unassembled WGS sequence"/>
</dbReference>
<dbReference type="InterPro" id="IPR032466">
    <property type="entry name" value="Metal_Hydrolase"/>
</dbReference>
<feature type="domain" description="Amidohydrolase-related" evidence="2">
    <location>
        <begin position="53"/>
        <end position="414"/>
    </location>
</feature>
<dbReference type="RefSeq" id="WP_234271630.1">
    <property type="nucleotide sequence ID" value="NZ_JABFTX010000005.1"/>
</dbReference>
<organism evidence="3 4">
    <name type="scientific">Billgrantia ethanolica</name>
    <dbReference type="NCBI Taxonomy" id="2733486"/>
    <lineage>
        <taxon>Bacteria</taxon>
        <taxon>Pseudomonadati</taxon>
        <taxon>Pseudomonadota</taxon>
        <taxon>Gammaproteobacteria</taxon>
        <taxon>Oceanospirillales</taxon>
        <taxon>Halomonadaceae</taxon>
        <taxon>Billgrantia</taxon>
    </lineage>
</organism>
<dbReference type="EMBL" id="JABFTX010000005">
    <property type="protein sequence ID" value="MCE8005109.1"/>
    <property type="molecule type" value="Genomic_DNA"/>
</dbReference>
<dbReference type="InterPro" id="IPR006680">
    <property type="entry name" value="Amidohydro-rel"/>
</dbReference>
<protein>
    <submittedName>
        <fullName evidence="3">Amidohydrolase family protein</fullName>
    </submittedName>
</protein>
<evidence type="ECO:0000259" key="2">
    <source>
        <dbReference type="Pfam" id="PF01979"/>
    </source>
</evidence>
<evidence type="ECO:0000256" key="1">
    <source>
        <dbReference type="ARBA" id="ARBA00006745"/>
    </source>
</evidence>